<feature type="domain" description="Protein kinase" evidence="12">
    <location>
        <begin position="496"/>
        <end position="749"/>
    </location>
</feature>
<dbReference type="GO" id="GO:0005524">
    <property type="term" value="F:ATP binding"/>
    <property type="evidence" value="ECO:0007669"/>
    <property type="project" value="UniProtKB-UniRule"/>
</dbReference>
<dbReference type="InterPro" id="IPR001245">
    <property type="entry name" value="Ser-Thr/Tyr_kinase_cat_dom"/>
</dbReference>
<accession>A0A843X6A8</accession>
<protein>
    <recommendedName>
        <fullName evidence="2">non-specific serine/threonine protein kinase</fullName>
        <ecNumber evidence="2">2.7.11.1</ecNumber>
    </recommendedName>
</protein>
<keyword evidence="5" id="KW-0732">Signal</keyword>
<dbReference type="PANTHER" id="PTHR45631:SF202">
    <property type="entry name" value="SENESCENCE-INDUCED RECEPTOR-LIKE SERINE_THREONINE-PROTEIN KINASE"/>
    <property type="match status" value="1"/>
</dbReference>
<name>A0A843X6A8_COLES</name>
<evidence type="ECO:0000256" key="11">
    <source>
        <dbReference type="PROSITE-ProRule" id="PRU10141"/>
    </source>
</evidence>
<keyword evidence="8" id="KW-0472">Membrane</keyword>
<gene>
    <name evidence="13" type="ORF">Taro_045224</name>
</gene>
<dbReference type="SUPFAM" id="SSF52058">
    <property type="entry name" value="L domain-like"/>
    <property type="match status" value="1"/>
</dbReference>
<dbReference type="InterPro" id="IPR032675">
    <property type="entry name" value="LRR_dom_sf"/>
</dbReference>
<evidence type="ECO:0000256" key="10">
    <source>
        <dbReference type="ARBA" id="ARBA00048679"/>
    </source>
</evidence>
<keyword evidence="11" id="KW-0547">Nucleotide-binding</keyword>
<dbReference type="SUPFAM" id="SSF56112">
    <property type="entry name" value="Protein kinase-like (PK-like)"/>
    <property type="match status" value="1"/>
</dbReference>
<reference evidence="13" key="1">
    <citation type="submission" date="2017-07" db="EMBL/GenBank/DDBJ databases">
        <title>Taro Niue Genome Assembly and Annotation.</title>
        <authorList>
            <person name="Atibalentja N."/>
            <person name="Keating K."/>
            <person name="Fields C.J."/>
        </authorList>
    </citation>
    <scope>NUCLEOTIDE SEQUENCE</scope>
    <source>
        <strain evidence="13">Niue_2</strain>
        <tissue evidence="13">Leaf</tissue>
    </source>
</reference>
<keyword evidence="14" id="KW-1185">Reference proteome</keyword>
<keyword evidence="6" id="KW-0677">Repeat</keyword>
<evidence type="ECO:0000256" key="1">
    <source>
        <dbReference type="ARBA" id="ARBA00004162"/>
    </source>
</evidence>
<evidence type="ECO:0000259" key="12">
    <source>
        <dbReference type="PROSITE" id="PS50011"/>
    </source>
</evidence>
<dbReference type="InterPro" id="IPR024788">
    <property type="entry name" value="Malectin-like_Carb-bd_dom"/>
</dbReference>
<evidence type="ECO:0000256" key="8">
    <source>
        <dbReference type="ARBA" id="ARBA00023136"/>
    </source>
</evidence>
<evidence type="ECO:0000256" key="3">
    <source>
        <dbReference type="ARBA" id="ARBA00022614"/>
    </source>
</evidence>
<comment type="subcellular location">
    <subcellularLocation>
        <location evidence="1">Cell membrane</location>
        <topology evidence="1">Single-pass membrane protein</topology>
    </subcellularLocation>
</comment>
<comment type="catalytic activity">
    <reaction evidence="10">
        <text>L-seryl-[protein] + ATP = O-phospho-L-seryl-[protein] + ADP + H(+)</text>
        <dbReference type="Rhea" id="RHEA:17989"/>
        <dbReference type="Rhea" id="RHEA-COMP:9863"/>
        <dbReference type="Rhea" id="RHEA-COMP:11604"/>
        <dbReference type="ChEBI" id="CHEBI:15378"/>
        <dbReference type="ChEBI" id="CHEBI:29999"/>
        <dbReference type="ChEBI" id="CHEBI:30616"/>
        <dbReference type="ChEBI" id="CHEBI:83421"/>
        <dbReference type="ChEBI" id="CHEBI:456216"/>
        <dbReference type="EC" id="2.7.11.1"/>
    </reaction>
</comment>
<comment type="caution">
    <text evidence="13">The sequence shown here is derived from an EMBL/GenBank/DDBJ whole genome shotgun (WGS) entry which is preliminary data.</text>
</comment>
<keyword evidence="3" id="KW-0433">Leucine-rich repeat</keyword>
<dbReference type="Pfam" id="PF13855">
    <property type="entry name" value="LRR_8"/>
    <property type="match status" value="1"/>
</dbReference>
<dbReference type="PANTHER" id="PTHR45631">
    <property type="entry name" value="OS07G0107800 PROTEIN-RELATED"/>
    <property type="match status" value="1"/>
</dbReference>
<dbReference type="AlphaFoldDB" id="A0A843X6A8"/>
<evidence type="ECO:0000313" key="13">
    <source>
        <dbReference type="EMBL" id="MQM12310.1"/>
    </source>
</evidence>
<comment type="catalytic activity">
    <reaction evidence="9">
        <text>L-threonyl-[protein] + ATP = O-phospho-L-threonyl-[protein] + ADP + H(+)</text>
        <dbReference type="Rhea" id="RHEA:46608"/>
        <dbReference type="Rhea" id="RHEA-COMP:11060"/>
        <dbReference type="Rhea" id="RHEA-COMP:11605"/>
        <dbReference type="ChEBI" id="CHEBI:15378"/>
        <dbReference type="ChEBI" id="CHEBI:30013"/>
        <dbReference type="ChEBI" id="CHEBI:30616"/>
        <dbReference type="ChEBI" id="CHEBI:61977"/>
        <dbReference type="ChEBI" id="CHEBI:456216"/>
        <dbReference type="EC" id="2.7.11.1"/>
    </reaction>
</comment>
<evidence type="ECO:0000256" key="5">
    <source>
        <dbReference type="ARBA" id="ARBA00022729"/>
    </source>
</evidence>
<evidence type="ECO:0000256" key="7">
    <source>
        <dbReference type="ARBA" id="ARBA00022989"/>
    </source>
</evidence>
<keyword evidence="4" id="KW-0812">Transmembrane</keyword>
<dbReference type="Pfam" id="PF07714">
    <property type="entry name" value="PK_Tyr_Ser-Thr"/>
    <property type="match status" value="1"/>
</dbReference>
<dbReference type="InterPro" id="IPR017441">
    <property type="entry name" value="Protein_kinase_ATP_BS"/>
</dbReference>
<dbReference type="OrthoDB" id="2017114at2759"/>
<organism evidence="13 14">
    <name type="scientific">Colocasia esculenta</name>
    <name type="common">Wild taro</name>
    <name type="synonym">Arum esculentum</name>
    <dbReference type="NCBI Taxonomy" id="4460"/>
    <lineage>
        <taxon>Eukaryota</taxon>
        <taxon>Viridiplantae</taxon>
        <taxon>Streptophyta</taxon>
        <taxon>Embryophyta</taxon>
        <taxon>Tracheophyta</taxon>
        <taxon>Spermatophyta</taxon>
        <taxon>Magnoliopsida</taxon>
        <taxon>Liliopsida</taxon>
        <taxon>Araceae</taxon>
        <taxon>Aroideae</taxon>
        <taxon>Colocasieae</taxon>
        <taxon>Colocasia</taxon>
    </lineage>
</organism>
<dbReference type="InterPro" id="IPR001611">
    <property type="entry name" value="Leu-rich_rpt"/>
</dbReference>
<proteinExistence type="predicted"/>
<keyword evidence="7" id="KW-1133">Transmembrane helix</keyword>
<dbReference type="Gene3D" id="1.10.510.10">
    <property type="entry name" value="Transferase(Phosphotransferase) domain 1"/>
    <property type="match status" value="2"/>
</dbReference>
<dbReference type="InterPro" id="IPR011009">
    <property type="entry name" value="Kinase-like_dom_sf"/>
</dbReference>
<dbReference type="Pfam" id="PF12819">
    <property type="entry name" value="Malectin_like"/>
    <property type="match status" value="2"/>
</dbReference>
<dbReference type="PROSITE" id="PS00107">
    <property type="entry name" value="PROTEIN_KINASE_ATP"/>
    <property type="match status" value="1"/>
</dbReference>
<dbReference type="EC" id="2.7.11.1" evidence="2"/>
<dbReference type="EMBL" id="NMUH01005267">
    <property type="protein sequence ID" value="MQM12310.1"/>
    <property type="molecule type" value="Genomic_DNA"/>
</dbReference>
<dbReference type="Pfam" id="PF00069">
    <property type="entry name" value="Pkinase"/>
    <property type="match status" value="1"/>
</dbReference>
<dbReference type="GO" id="GO:0005886">
    <property type="term" value="C:plasma membrane"/>
    <property type="evidence" value="ECO:0007669"/>
    <property type="project" value="UniProtKB-SubCell"/>
</dbReference>
<evidence type="ECO:0000256" key="2">
    <source>
        <dbReference type="ARBA" id="ARBA00012513"/>
    </source>
</evidence>
<dbReference type="PROSITE" id="PS50011">
    <property type="entry name" value="PROTEIN_KINASE_DOM"/>
    <property type="match status" value="1"/>
</dbReference>
<evidence type="ECO:0000256" key="6">
    <source>
        <dbReference type="ARBA" id="ARBA00022737"/>
    </source>
</evidence>
<evidence type="ECO:0000256" key="9">
    <source>
        <dbReference type="ARBA" id="ARBA00047899"/>
    </source>
</evidence>
<evidence type="ECO:0000256" key="4">
    <source>
        <dbReference type="ARBA" id="ARBA00022692"/>
    </source>
</evidence>
<evidence type="ECO:0000313" key="14">
    <source>
        <dbReference type="Proteomes" id="UP000652761"/>
    </source>
</evidence>
<dbReference type="FunFam" id="3.80.10.10:FF:000129">
    <property type="entry name" value="Leucine-rich repeat receptor-like kinase"/>
    <property type="match status" value="1"/>
</dbReference>
<dbReference type="Gene3D" id="3.80.10.10">
    <property type="entry name" value="Ribonuclease Inhibitor"/>
    <property type="match status" value="1"/>
</dbReference>
<dbReference type="InterPro" id="IPR000719">
    <property type="entry name" value="Prot_kinase_dom"/>
</dbReference>
<sequence>MTLSSRQAGIAFRFISIDCGIADDAGYTDPNTQIAYVPDTKYIDGGVRKNIRSSLGNLYAQYQSLRSFPEGTRNCYRLSPVRPDGKYLVRAGFYHGNYDGKNSSPVFDLHIGVNLWKTSQTLVRAQGRRNYGATSQLSQLRYPEDPYDRIWFPISNVSDMYPLNTTKKVKIKTMDEFEVPTPVLSTAIRLTPTYHLPVRITANNARAGDRIYVVLHFAEIELLTSNETRKMDIYEGEYGSGDLQFGNYSPPYLLADALVSNATLYGAMYKVFIYPSASSTRPPMINALESYLVRPMDVLPTHHGDVEAMEGIKSFYKVTRNWMGDPCAPEEFRWDGVTCNYEASTPPRVIRLNMASSGLANGIPASLANLTALATLDLSNNSLTGAIPDFLAELSSLKLLILTGNQLTGTIPSRLCEKQQNDVLSIREPRLIIMMILIPLDVSISISHLIATDDHPASSTVQQRINGFFKNNAKDPDGLKRETLCFTSWGIKNITNNFAKAIGKGGFGTVYLGHLHGSQVAVKVLSHSSGQGPREFQTEALVLTRVHHRNLVSLLGYCDDEHNLSLVYEYMDNGTLRDHLSGQNGDTSALSWQQRLEVALQAAQGPPLTKKGYPFSFNFGLSRAINMDEKHTHISTVVAGTPGYLDPEYYQTNRLNEKSDVYSFGIVLLEIITGQPTFPNWPEKTHIVQCVQSRLECGDVSNIVDPGLCGDYDTNSAWKVLEIAMACTARPSMRRPTMSSVVAQLKECLAPDGASDVLDSFTMDGRIEILPMMINSGILIPTAR</sequence>
<dbReference type="GO" id="GO:0004672">
    <property type="term" value="F:protein kinase activity"/>
    <property type="evidence" value="ECO:0007669"/>
    <property type="project" value="InterPro"/>
</dbReference>
<dbReference type="Proteomes" id="UP000652761">
    <property type="component" value="Unassembled WGS sequence"/>
</dbReference>
<feature type="binding site" evidence="11">
    <location>
        <position position="523"/>
    </location>
    <ligand>
        <name>ATP</name>
        <dbReference type="ChEBI" id="CHEBI:30616"/>
    </ligand>
</feature>
<keyword evidence="11" id="KW-0067">ATP-binding</keyword>